<reference evidence="1 2" key="1">
    <citation type="journal article" date="2015" name="Genome Announc.">
        <title>Expanding the biotechnology potential of lactobacilli through comparative genomics of 213 strains and associated genera.</title>
        <authorList>
            <person name="Sun Z."/>
            <person name="Harris H.M."/>
            <person name="McCann A."/>
            <person name="Guo C."/>
            <person name="Argimon S."/>
            <person name="Zhang W."/>
            <person name="Yang X."/>
            <person name="Jeffery I.B."/>
            <person name="Cooney J.C."/>
            <person name="Kagawa T.F."/>
            <person name="Liu W."/>
            <person name="Song Y."/>
            <person name="Salvetti E."/>
            <person name="Wrobel A."/>
            <person name="Rasinkangas P."/>
            <person name="Parkhill J."/>
            <person name="Rea M.C."/>
            <person name="O'Sullivan O."/>
            <person name="Ritari J."/>
            <person name="Douillard F.P."/>
            <person name="Paul Ross R."/>
            <person name="Yang R."/>
            <person name="Briner A.E."/>
            <person name="Felis G.E."/>
            <person name="de Vos W.M."/>
            <person name="Barrangou R."/>
            <person name="Klaenhammer T.R."/>
            <person name="Caufield P.W."/>
            <person name="Cui Y."/>
            <person name="Zhang H."/>
            <person name="O'Toole P.W."/>
        </authorList>
    </citation>
    <scope>NUCLEOTIDE SEQUENCE [LARGE SCALE GENOMIC DNA]</scope>
    <source>
        <strain evidence="1 2">DSM 19674</strain>
    </source>
</reference>
<comment type="caution">
    <text evidence="1">The sequence shown here is derived from an EMBL/GenBank/DDBJ whole genome shotgun (WGS) entry which is preliminary data.</text>
</comment>
<dbReference type="EMBL" id="AZDY01000037">
    <property type="protein sequence ID" value="KRK83105.1"/>
    <property type="molecule type" value="Genomic_DNA"/>
</dbReference>
<dbReference type="AlphaFoldDB" id="A0A0R1KR16"/>
<dbReference type="SUPFAM" id="SSF49777">
    <property type="entry name" value="PEBP-like"/>
    <property type="match status" value="1"/>
</dbReference>
<evidence type="ECO:0000313" key="1">
    <source>
        <dbReference type="EMBL" id="KRK83105.1"/>
    </source>
</evidence>
<protein>
    <recommendedName>
        <fullName evidence="3">Phospholipid-binding protein</fullName>
    </recommendedName>
</protein>
<name>A0A0R1KR16_9LACO</name>
<dbReference type="OrthoDB" id="9797506at2"/>
<sequence length="115" mass="13398">MKITVELNNGFLPDKHSKLSDIPVQNNILKDFSRNFTGPHGKNTWYFQFYTLNDDYVINHYAGPVPPDKPHAYTLTVYALNKSTDLENGFFYNQFRDSLKNKIIDQQEIKLLAKN</sequence>
<dbReference type="RefSeq" id="WP_056952441.1">
    <property type="nucleotide sequence ID" value="NZ_AZDY01000037.1"/>
</dbReference>
<evidence type="ECO:0008006" key="3">
    <source>
        <dbReference type="Google" id="ProtNLM"/>
    </source>
</evidence>
<dbReference type="PATRIC" id="fig|1423788.3.peg.1977"/>
<evidence type="ECO:0000313" key="2">
    <source>
        <dbReference type="Proteomes" id="UP000051515"/>
    </source>
</evidence>
<dbReference type="InterPro" id="IPR036610">
    <property type="entry name" value="PEBP-like_sf"/>
</dbReference>
<proteinExistence type="predicted"/>
<dbReference type="InterPro" id="IPR008914">
    <property type="entry name" value="PEBP"/>
</dbReference>
<accession>A0A0R1KR16</accession>
<organism evidence="1 2">
    <name type="scientific">Companilactobacillus bobalius DSM 19674</name>
    <dbReference type="NCBI Taxonomy" id="1423788"/>
    <lineage>
        <taxon>Bacteria</taxon>
        <taxon>Bacillati</taxon>
        <taxon>Bacillota</taxon>
        <taxon>Bacilli</taxon>
        <taxon>Lactobacillales</taxon>
        <taxon>Lactobacillaceae</taxon>
        <taxon>Companilactobacillus</taxon>
        <taxon>Companilactobacillus bobalius</taxon>
    </lineage>
</organism>
<keyword evidence="2" id="KW-1185">Reference proteome</keyword>
<gene>
    <name evidence="1" type="ORF">FC78_GL001914</name>
</gene>
<dbReference type="Proteomes" id="UP000051515">
    <property type="component" value="Unassembled WGS sequence"/>
</dbReference>
<dbReference type="Pfam" id="PF01161">
    <property type="entry name" value="PBP"/>
    <property type="match status" value="1"/>
</dbReference>
<dbReference type="Gene3D" id="3.90.280.10">
    <property type="entry name" value="PEBP-like"/>
    <property type="match status" value="1"/>
</dbReference>
<dbReference type="STRING" id="1423788.FC78_GL001914"/>